<evidence type="ECO:0008006" key="3">
    <source>
        <dbReference type="Google" id="ProtNLM"/>
    </source>
</evidence>
<dbReference type="Proteomes" id="UP001151760">
    <property type="component" value="Unassembled WGS sequence"/>
</dbReference>
<sequence length="193" mass="21300">MRTRSQTRNRNRQQQAPPAVIESFNLEEPFDNHPLVSMADNRTMAELLQAPTEGYEDAIVIPEINANFELKHDSLNSAAGGNFLDKMPRECLKIIESKSKVRNSRNKALIAKVSSSSSTPRISPDVAALTTEWNVKRGEKDTVFPTNNGITEDVQPPVVPVENQILVSEPVVVPVSVPMPNPKPSDSLSFKAK</sequence>
<organism evidence="1 2">
    <name type="scientific">Tanacetum coccineum</name>
    <dbReference type="NCBI Taxonomy" id="301880"/>
    <lineage>
        <taxon>Eukaryota</taxon>
        <taxon>Viridiplantae</taxon>
        <taxon>Streptophyta</taxon>
        <taxon>Embryophyta</taxon>
        <taxon>Tracheophyta</taxon>
        <taxon>Spermatophyta</taxon>
        <taxon>Magnoliopsida</taxon>
        <taxon>eudicotyledons</taxon>
        <taxon>Gunneridae</taxon>
        <taxon>Pentapetalae</taxon>
        <taxon>asterids</taxon>
        <taxon>campanulids</taxon>
        <taxon>Asterales</taxon>
        <taxon>Asteraceae</taxon>
        <taxon>Asteroideae</taxon>
        <taxon>Anthemideae</taxon>
        <taxon>Anthemidinae</taxon>
        <taxon>Tanacetum</taxon>
    </lineage>
</organism>
<reference evidence="1" key="2">
    <citation type="submission" date="2022-01" db="EMBL/GenBank/DDBJ databases">
        <authorList>
            <person name="Yamashiro T."/>
            <person name="Shiraishi A."/>
            <person name="Satake H."/>
            <person name="Nakayama K."/>
        </authorList>
    </citation>
    <scope>NUCLEOTIDE SEQUENCE</scope>
</reference>
<gene>
    <name evidence="1" type="ORF">Tco_0683028</name>
</gene>
<evidence type="ECO:0000313" key="2">
    <source>
        <dbReference type="Proteomes" id="UP001151760"/>
    </source>
</evidence>
<protein>
    <recommendedName>
        <fullName evidence="3">Reverse transcriptase domain-containing protein</fullName>
    </recommendedName>
</protein>
<comment type="caution">
    <text evidence="1">The sequence shown here is derived from an EMBL/GenBank/DDBJ whole genome shotgun (WGS) entry which is preliminary data.</text>
</comment>
<dbReference type="EMBL" id="BQNB010009793">
    <property type="protein sequence ID" value="GJS68463.1"/>
    <property type="molecule type" value="Genomic_DNA"/>
</dbReference>
<accession>A0ABQ4XUS5</accession>
<keyword evidence="2" id="KW-1185">Reference proteome</keyword>
<reference evidence="1" key="1">
    <citation type="journal article" date="2022" name="Int. J. Mol. Sci.">
        <title>Draft Genome of Tanacetum Coccineum: Genomic Comparison of Closely Related Tanacetum-Family Plants.</title>
        <authorList>
            <person name="Yamashiro T."/>
            <person name="Shiraishi A."/>
            <person name="Nakayama K."/>
            <person name="Satake H."/>
        </authorList>
    </citation>
    <scope>NUCLEOTIDE SEQUENCE</scope>
</reference>
<name>A0ABQ4XUS5_9ASTR</name>
<proteinExistence type="predicted"/>
<evidence type="ECO:0000313" key="1">
    <source>
        <dbReference type="EMBL" id="GJS68463.1"/>
    </source>
</evidence>